<dbReference type="EMBL" id="JBHLWI010000073">
    <property type="protein sequence ID" value="MFC0264590.1"/>
    <property type="molecule type" value="Genomic_DNA"/>
</dbReference>
<feature type="transmembrane region" description="Helical" evidence="6">
    <location>
        <begin position="6"/>
        <end position="27"/>
    </location>
</feature>
<proteinExistence type="predicted"/>
<reference evidence="7 8" key="1">
    <citation type="submission" date="2024-09" db="EMBL/GenBank/DDBJ databases">
        <authorList>
            <person name="Sun Q."/>
            <person name="Mori K."/>
        </authorList>
    </citation>
    <scope>NUCLEOTIDE SEQUENCE [LARGE SCALE GENOMIC DNA]</scope>
    <source>
        <strain evidence="7 8">CCM 7650</strain>
    </source>
</reference>
<feature type="transmembrane region" description="Helical" evidence="6">
    <location>
        <begin position="149"/>
        <end position="169"/>
    </location>
</feature>
<feature type="transmembrane region" description="Helical" evidence="6">
    <location>
        <begin position="39"/>
        <end position="59"/>
    </location>
</feature>
<evidence type="ECO:0000313" key="7">
    <source>
        <dbReference type="EMBL" id="MFC0264590.1"/>
    </source>
</evidence>
<comment type="subcellular location">
    <subcellularLocation>
        <location evidence="1">Cell membrane</location>
        <topology evidence="1">Multi-pass membrane protein</topology>
    </subcellularLocation>
</comment>
<dbReference type="Proteomes" id="UP001589797">
    <property type="component" value="Unassembled WGS sequence"/>
</dbReference>
<gene>
    <name evidence="7" type="ORF">ACFFIP_18025</name>
</gene>
<keyword evidence="3 6" id="KW-0812">Transmembrane</keyword>
<comment type="caution">
    <text evidence="7">The sequence shown here is derived from an EMBL/GenBank/DDBJ whole genome shotgun (WGS) entry which is preliminary data.</text>
</comment>
<dbReference type="RefSeq" id="WP_382389159.1">
    <property type="nucleotide sequence ID" value="NZ_JBHLWI010000073.1"/>
</dbReference>
<evidence type="ECO:0000313" key="8">
    <source>
        <dbReference type="Proteomes" id="UP001589797"/>
    </source>
</evidence>
<evidence type="ECO:0000256" key="4">
    <source>
        <dbReference type="ARBA" id="ARBA00022989"/>
    </source>
</evidence>
<keyword evidence="4 6" id="KW-1133">Transmembrane helix</keyword>
<dbReference type="Pfam" id="PF01810">
    <property type="entry name" value="LysE"/>
    <property type="match status" value="1"/>
</dbReference>
<evidence type="ECO:0000256" key="2">
    <source>
        <dbReference type="ARBA" id="ARBA00022475"/>
    </source>
</evidence>
<keyword evidence="5 6" id="KW-0472">Membrane</keyword>
<feature type="transmembrane region" description="Helical" evidence="6">
    <location>
        <begin position="181"/>
        <end position="205"/>
    </location>
</feature>
<keyword evidence="8" id="KW-1185">Reference proteome</keyword>
<evidence type="ECO:0000256" key="3">
    <source>
        <dbReference type="ARBA" id="ARBA00022692"/>
    </source>
</evidence>
<dbReference type="PANTHER" id="PTHR30086:SF20">
    <property type="entry name" value="ARGININE EXPORTER PROTEIN ARGO-RELATED"/>
    <property type="match status" value="1"/>
</dbReference>
<keyword evidence="2" id="KW-1003">Cell membrane</keyword>
<dbReference type="PANTHER" id="PTHR30086">
    <property type="entry name" value="ARGININE EXPORTER PROTEIN ARGO"/>
    <property type="match status" value="1"/>
</dbReference>
<feature type="transmembrane region" description="Helical" evidence="6">
    <location>
        <begin position="71"/>
        <end position="90"/>
    </location>
</feature>
<feature type="transmembrane region" description="Helical" evidence="6">
    <location>
        <begin position="117"/>
        <end position="137"/>
    </location>
</feature>
<evidence type="ECO:0000256" key="6">
    <source>
        <dbReference type="SAM" id="Phobius"/>
    </source>
</evidence>
<evidence type="ECO:0000256" key="5">
    <source>
        <dbReference type="ARBA" id="ARBA00023136"/>
    </source>
</evidence>
<dbReference type="InterPro" id="IPR001123">
    <property type="entry name" value="LeuE-type"/>
</dbReference>
<evidence type="ECO:0000256" key="1">
    <source>
        <dbReference type="ARBA" id="ARBA00004651"/>
    </source>
</evidence>
<organism evidence="7 8">
    <name type="scientific">Fontibacter flavus</name>
    <dbReference type="NCBI Taxonomy" id="654838"/>
    <lineage>
        <taxon>Bacteria</taxon>
        <taxon>Pseudomonadati</taxon>
        <taxon>Bacteroidota</taxon>
        <taxon>Cytophagia</taxon>
        <taxon>Cytophagales</taxon>
        <taxon>Cyclobacteriaceae</taxon>
        <taxon>Fontibacter</taxon>
    </lineage>
</organism>
<protein>
    <submittedName>
        <fullName evidence="7">LysE family translocator</fullName>
    </submittedName>
</protein>
<sequence length="207" mass="22821">MTQALVEGVSMGLLLSAMVGPVFFTLIQSSLENGFRYAVVLALGILLSDFIYVVITYFGISLLSQFPNFEFYLAIGGGCVLIGFGISSFFKKIKDRPSTGGLPLYHVKKRTGFIKGFSINGINPFVLLFWISVAGFVTIKDEFDKVDVAVYYGGILVTVFSVDVLKAYVAKRLKKFVTPRVMLGLNRVVGLALVGFGMRLFWFAYSI</sequence>
<accession>A0ABV6FXH8</accession>
<name>A0ABV6FXH8_9BACT</name>